<gene>
    <name evidence="2" type="ORF">RBSWK_02309</name>
</gene>
<name>L7CIB3_RHOBT</name>
<dbReference type="AlphaFoldDB" id="L7CIB3"/>
<keyword evidence="1" id="KW-1133">Transmembrane helix</keyword>
<protein>
    <submittedName>
        <fullName evidence="2">Phosphate-selective porin O/P</fullName>
    </submittedName>
</protein>
<proteinExistence type="predicted"/>
<dbReference type="Gene3D" id="2.40.160.10">
    <property type="entry name" value="Porin"/>
    <property type="match status" value="1"/>
</dbReference>
<sequence>MHRKKRLPIKGGWMTGQAIGETRGKNEKAFRDVTLQIVVILGALFSVQATVAGGQENMVLGSGITNQPTTATELGVPFSESFLDANAAGDASDEVALELAQLQAQIDELKQASKISQEPIYVYPEESPAMACSPPEVSKFPTVRLTGFFQADTAWFHQSERNIAAVGDAEDGSDFRRARLAAVGNVWDNVAYSLEMDFGFPGRPSFMDVWGDMEDVIGSANLRVGQFRQPIGMEGLTSVKELTFLERSLPFALIPFRQVGAVAYGTASDDLMTWAVSGFRFPTDVYGGSVGENGGYGTAARLTGLLVDREPGNVRFHVGGAYSFIDPSNDLFQYRSQPEVFVSETGGGVPAAVAVNTPFFVDTGIIDAEHTNLFGAELAASAGSFYAQSEYLVSVVDQIGGPTVALPGAYAYAGYFLTGEQRSYDKKNGVFGDVVPNCSVGKDGGIGAWELAIRYSYLDFNDANVQGGRLSDITAGVNWHWNPHTKFQLNYIHAMLDSPVNGDSDASIFAMRAHLDF</sequence>
<comment type="caution">
    <text evidence="2">The sequence shown here is derived from an EMBL/GenBank/DDBJ whole genome shotgun (WGS) entry which is preliminary data.</text>
</comment>
<keyword evidence="1" id="KW-0472">Membrane</keyword>
<keyword evidence="1" id="KW-0812">Transmembrane</keyword>
<dbReference type="Proteomes" id="UP000010959">
    <property type="component" value="Unassembled WGS sequence"/>
</dbReference>
<evidence type="ECO:0000256" key="1">
    <source>
        <dbReference type="SAM" id="Phobius"/>
    </source>
</evidence>
<organism evidence="2 3">
    <name type="scientific">Rhodopirellula baltica SWK14</name>
    <dbReference type="NCBI Taxonomy" id="993516"/>
    <lineage>
        <taxon>Bacteria</taxon>
        <taxon>Pseudomonadati</taxon>
        <taxon>Planctomycetota</taxon>
        <taxon>Planctomycetia</taxon>
        <taxon>Pirellulales</taxon>
        <taxon>Pirellulaceae</taxon>
        <taxon>Rhodopirellula</taxon>
    </lineage>
</organism>
<dbReference type="EMBL" id="AMWG01000045">
    <property type="protein sequence ID" value="ELP33763.1"/>
    <property type="molecule type" value="Genomic_DNA"/>
</dbReference>
<dbReference type="SUPFAM" id="SSF56935">
    <property type="entry name" value="Porins"/>
    <property type="match status" value="1"/>
</dbReference>
<evidence type="ECO:0000313" key="3">
    <source>
        <dbReference type="Proteomes" id="UP000010959"/>
    </source>
</evidence>
<dbReference type="PATRIC" id="fig|993516.3.peg.2458"/>
<dbReference type="RefSeq" id="WP_007337356.1">
    <property type="nucleotide sequence ID" value="NZ_AMWG01000045.1"/>
</dbReference>
<accession>L7CIB3</accession>
<dbReference type="InterPro" id="IPR023614">
    <property type="entry name" value="Porin_dom_sf"/>
</dbReference>
<reference evidence="2 3" key="1">
    <citation type="journal article" date="2013" name="Mar. Genomics">
        <title>Expression of sulfatases in Rhodopirellula baltica and the diversity of sulfatases in the genus Rhodopirellula.</title>
        <authorList>
            <person name="Wegner C.E."/>
            <person name="Richter-Heitmann T."/>
            <person name="Klindworth A."/>
            <person name="Klockow C."/>
            <person name="Richter M."/>
            <person name="Achstetter T."/>
            <person name="Glockner F.O."/>
            <person name="Harder J."/>
        </authorList>
    </citation>
    <scope>NUCLEOTIDE SEQUENCE [LARGE SCALE GENOMIC DNA]</scope>
    <source>
        <strain evidence="2 3">SWK14</strain>
    </source>
</reference>
<evidence type="ECO:0000313" key="2">
    <source>
        <dbReference type="EMBL" id="ELP33763.1"/>
    </source>
</evidence>
<feature type="transmembrane region" description="Helical" evidence="1">
    <location>
        <begin position="33"/>
        <end position="51"/>
    </location>
</feature>
<dbReference type="InterPro" id="IPR010870">
    <property type="entry name" value="Porin_O/P"/>
</dbReference>
<dbReference type="Pfam" id="PF07396">
    <property type="entry name" value="Porin_O_P"/>
    <property type="match status" value="1"/>
</dbReference>